<evidence type="ECO:0000313" key="1">
    <source>
        <dbReference type="EMBL" id="EFR53727.1"/>
    </source>
</evidence>
<protein>
    <recommendedName>
        <fullName evidence="3">Lipocalin-like domain-containing protein</fullName>
    </recommendedName>
</protein>
<evidence type="ECO:0008006" key="3">
    <source>
        <dbReference type="Google" id="ProtNLM"/>
    </source>
</evidence>
<sequence length="166" mass="19181">MVFYIYLQNSLNQVKLLFFNLIHGIMRKFLFIPVLLLLISSCSKDEDKQSNYSEDFPEDYVRKWVQIAYLNSDGYFTPQEDGTYFQFNTDASFVYHKGGVINETISGTYTREKTSNVIKLNDGNDKVHSSPVGYRFEIEIKEANDDKAIFIIADGTLTSTIKVQRK</sequence>
<organism evidence="1 2">
    <name type="scientific">Bacteroides fragilis 3_1_12</name>
    <dbReference type="NCBI Taxonomy" id="457424"/>
    <lineage>
        <taxon>Bacteria</taxon>
        <taxon>Pseudomonadati</taxon>
        <taxon>Bacteroidota</taxon>
        <taxon>Bacteroidia</taxon>
        <taxon>Bacteroidales</taxon>
        <taxon>Bacteroidaceae</taxon>
        <taxon>Bacteroides</taxon>
    </lineage>
</organism>
<reference evidence="1 2" key="1">
    <citation type="submission" date="2008-12" db="EMBL/GenBank/DDBJ databases">
        <title>Annotation of Bacteroides fragilis strain 3_1_12.</title>
        <authorList>
            <consortium name="The Broad Institute Genome Sequencing Platform"/>
            <person name="Ward D."/>
            <person name="Young S.K."/>
            <person name="Kodira C.D."/>
            <person name="Zeng Q."/>
            <person name="Koehrsen M."/>
            <person name="Alvarado L."/>
            <person name="Berlin A."/>
            <person name="Borenstein D."/>
            <person name="Chen Z."/>
            <person name="Engels R."/>
            <person name="Freedman E."/>
            <person name="Gellesch M."/>
            <person name="Goldberg J."/>
            <person name="Griggs A."/>
            <person name="Gujja S."/>
            <person name="Heiman D."/>
            <person name="Hepburn T."/>
            <person name="Howarth C."/>
            <person name="Jen D."/>
            <person name="Larson L."/>
            <person name="Lewis B."/>
            <person name="Mehta T."/>
            <person name="Park D."/>
            <person name="Pearson M."/>
            <person name="Roberts A."/>
            <person name="Saif S."/>
            <person name="Shea T."/>
            <person name="Shenoy N."/>
            <person name="Sisk P."/>
            <person name="Stolte C."/>
            <person name="Sykes S."/>
            <person name="Walk T."/>
            <person name="White J."/>
            <person name="Yandava C."/>
            <person name="Allen-Vercoe E."/>
            <person name="Strauss J."/>
            <person name="Ambrose C."/>
            <person name="Lander E."/>
            <person name="Nusbaum C."/>
            <person name="Galagan J."/>
            <person name="Birren B."/>
        </authorList>
    </citation>
    <scope>NUCLEOTIDE SEQUENCE [LARGE SCALE GENOMIC DNA]</scope>
    <source>
        <strain evidence="1 2">3_1_12</strain>
    </source>
</reference>
<proteinExistence type="predicted"/>
<keyword evidence="2" id="KW-1185">Reference proteome</keyword>
<accession>A0ABN0BLI9</accession>
<dbReference type="EMBL" id="EQ973214">
    <property type="protein sequence ID" value="EFR53727.1"/>
    <property type="molecule type" value="Genomic_DNA"/>
</dbReference>
<dbReference type="Proteomes" id="UP000005101">
    <property type="component" value="Unassembled WGS sequence"/>
</dbReference>
<gene>
    <name evidence="1" type="ORF">BFAG_02422</name>
</gene>
<name>A0ABN0BLI9_BACFG</name>
<evidence type="ECO:0000313" key="2">
    <source>
        <dbReference type="Proteomes" id="UP000005101"/>
    </source>
</evidence>